<dbReference type="EMBL" id="OV651813">
    <property type="protein sequence ID" value="CAH1098845.1"/>
    <property type="molecule type" value="Genomic_DNA"/>
</dbReference>
<sequence>MVKQNVFWNKLPNSKLRQFLENYNNVSVPAESTLINHLSLVYNKVESRISSELSDKDFSVSVEDSTNVKRQNIANVLVGGMEELVPLRVLEGTNSETVSECVDDSLKSMWGENYEINKGRVLLFLTDEVACI</sequence>
<proteinExistence type="predicted"/>
<keyword evidence="2" id="KW-1185">Reference proteome</keyword>
<dbReference type="AlphaFoldDB" id="A0A9P0CFB6"/>
<accession>A0A9P0CFB6</accession>
<gene>
    <name evidence="1" type="ORF">PSYICH_LOCUS1154</name>
</gene>
<protein>
    <submittedName>
        <fullName evidence="1">Uncharacterized protein</fullName>
    </submittedName>
</protein>
<reference evidence="1" key="1">
    <citation type="submission" date="2022-01" db="EMBL/GenBank/DDBJ databases">
        <authorList>
            <person name="King R."/>
        </authorList>
    </citation>
    <scope>NUCLEOTIDE SEQUENCE</scope>
</reference>
<dbReference type="Proteomes" id="UP001153636">
    <property type="component" value="Chromosome 1"/>
</dbReference>
<evidence type="ECO:0000313" key="1">
    <source>
        <dbReference type="EMBL" id="CAH1098845.1"/>
    </source>
</evidence>
<organism evidence="1 2">
    <name type="scientific">Psylliodes chrysocephalus</name>
    <dbReference type="NCBI Taxonomy" id="3402493"/>
    <lineage>
        <taxon>Eukaryota</taxon>
        <taxon>Metazoa</taxon>
        <taxon>Ecdysozoa</taxon>
        <taxon>Arthropoda</taxon>
        <taxon>Hexapoda</taxon>
        <taxon>Insecta</taxon>
        <taxon>Pterygota</taxon>
        <taxon>Neoptera</taxon>
        <taxon>Endopterygota</taxon>
        <taxon>Coleoptera</taxon>
        <taxon>Polyphaga</taxon>
        <taxon>Cucujiformia</taxon>
        <taxon>Chrysomeloidea</taxon>
        <taxon>Chrysomelidae</taxon>
        <taxon>Galerucinae</taxon>
        <taxon>Alticini</taxon>
        <taxon>Psylliodes</taxon>
    </lineage>
</organism>
<name>A0A9P0CFB6_9CUCU</name>
<evidence type="ECO:0000313" key="2">
    <source>
        <dbReference type="Proteomes" id="UP001153636"/>
    </source>
</evidence>